<evidence type="ECO:0000313" key="2">
    <source>
        <dbReference type="EMBL" id="KIU00518.1"/>
    </source>
</evidence>
<evidence type="ECO:0000256" key="1">
    <source>
        <dbReference type="SAM" id="MobiDB-lite"/>
    </source>
</evidence>
<protein>
    <submittedName>
        <fullName evidence="2">Uncharacterized protein</fullName>
    </submittedName>
</protein>
<organism evidence="2 3">
    <name type="scientific">Staphylococcus aureus</name>
    <dbReference type="NCBI Taxonomy" id="1280"/>
    <lineage>
        <taxon>Bacteria</taxon>
        <taxon>Bacillati</taxon>
        <taxon>Bacillota</taxon>
        <taxon>Bacilli</taxon>
        <taxon>Bacillales</taxon>
        <taxon>Staphylococcaceae</taxon>
        <taxon>Staphylococcus</taxon>
    </lineage>
</organism>
<name>A0AA40MJA0_STAAU</name>
<accession>A0AA40MJA0</accession>
<feature type="compositionally biased region" description="Low complexity" evidence="1">
    <location>
        <begin position="48"/>
        <end position="57"/>
    </location>
</feature>
<dbReference type="Proteomes" id="UP000032274">
    <property type="component" value="Unassembled WGS sequence"/>
</dbReference>
<comment type="caution">
    <text evidence="2">The sequence shown here is derived from an EMBL/GenBank/DDBJ whole genome shotgun (WGS) entry which is preliminary data.</text>
</comment>
<proteinExistence type="predicted"/>
<dbReference type="AlphaFoldDB" id="A0AA40MJA0"/>
<evidence type="ECO:0000313" key="3">
    <source>
        <dbReference type="Proteomes" id="UP000032274"/>
    </source>
</evidence>
<feature type="compositionally biased region" description="Low complexity" evidence="1">
    <location>
        <begin position="15"/>
        <end position="37"/>
    </location>
</feature>
<feature type="region of interest" description="Disordered" evidence="1">
    <location>
        <begin position="1"/>
        <end position="98"/>
    </location>
</feature>
<dbReference type="EMBL" id="JXIG01000586">
    <property type="protein sequence ID" value="KIU00518.1"/>
    <property type="molecule type" value="Genomic_DNA"/>
</dbReference>
<feature type="compositionally biased region" description="Basic residues" evidence="1">
    <location>
        <begin position="74"/>
        <end position="85"/>
    </location>
</feature>
<sequence length="98" mass="10664">AGERDAHVLRRTAAARRPQAFARQGRGAGRGPALAAAQDPRQGDQRRPAPARALGRPRIARRGGARRARDPQRRALRAVRPRRAGAGRGSAGVHREEW</sequence>
<reference evidence="2 3" key="1">
    <citation type="submission" date="2015-01" db="EMBL/GenBank/DDBJ databases">
        <title>Characterization of Swiss Staphylococcus aureus strains involved in food poisoning.</title>
        <authorList>
            <person name="Crovadore J."/>
            <person name="Chablais R."/>
            <person name="Tonacini J."/>
            <person name="Schnyder B."/>
            <person name="Lefort F."/>
        </authorList>
    </citation>
    <scope>NUCLEOTIDE SEQUENCE [LARGE SCALE GENOMIC DNA]</scope>
    <source>
        <strain evidence="2 3">SA-120</strain>
    </source>
</reference>
<gene>
    <name evidence="2" type="ORF">QU38_02805</name>
</gene>
<feature type="non-terminal residue" evidence="2">
    <location>
        <position position="1"/>
    </location>
</feature>